<reference evidence="3" key="1">
    <citation type="submission" date="2015-09" db="EMBL/GenBank/DDBJ databases">
        <title>Whole genome sequence of Pseudomonas fluorescens FW300-N2E3.</title>
        <authorList>
            <person name="Ray J."/>
            <person name="Melnyk R."/>
            <person name="Deutschbauer A."/>
        </authorList>
    </citation>
    <scope>NUCLEOTIDE SEQUENCE [LARGE SCALE GENOMIC DNA]</scope>
    <source>
        <strain evidence="3">FW300-N2E3</strain>
    </source>
</reference>
<dbReference type="RefSeq" id="WP_054593459.1">
    <property type="nucleotide sequence ID" value="NZ_CP012830.1"/>
</dbReference>
<evidence type="ECO:0000313" key="3">
    <source>
        <dbReference type="Proteomes" id="UP000066487"/>
    </source>
</evidence>
<dbReference type="InterPro" id="IPR036291">
    <property type="entry name" value="NAD(P)-bd_dom_sf"/>
</dbReference>
<proteinExistence type="predicted"/>
<dbReference type="InterPro" id="IPR029903">
    <property type="entry name" value="RmlD-like-bd"/>
</dbReference>
<gene>
    <name evidence="2" type="ORF">AO353_02030</name>
</gene>
<dbReference type="Gene3D" id="3.40.50.720">
    <property type="entry name" value="NAD(P)-binding Rossmann-like Domain"/>
    <property type="match status" value="1"/>
</dbReference>
<dbReference type="OrthoDB" id="9803892at2"/>
<accession>A0A0N9VJ46</accession>
<sequence length="59" mass="6762">MDSDETYSGCKYLIFRTGWICEAHGNNFAKTMLCLGKDQETLSVIADQIGMRNWRCSHD</sequence>
<reference evidence="2 3" key="2">
    <citation type="journal article" date="2018" name="Nature">
        <title>Mutant phenotypes for thousands of bacterial genes of unknown function.</title>
        <authorList>
            <person name="Price M.N."/>
            <person name="Wetmore K.M."/>
            <person name="Waters R.J."/>
            <person name="Callaghan M."/>
            <person name="Ray J."/>
            <person name="Liu H."/>
            <person name="Kuehl J.V."/>
            <person name="Melnyk R.A."/>
            <person name="Lamson J.S."/>
            <person name="Suh Y."/>
            <person name="Carlson H.K."/>
            <person name="Esquivel Z."/>
            <person name="Sadeeshkumar H."/>
            <person name="Chakraborty R."/>
            <person name="Zane G.M."/>
            <person name="Rubin B.E."/>
            <person name="Wall J.D."/>
            <person name="Visel A."/>
            <person name="Bristow J."/>
            <person name="Blow M.J."/>
            <person name="Arkin A.P."/>
            <person name="Deutschbauer A.M."/>
        </authorList>
    </citation>
    <scope>NUCLEOTIDE SEQUENCE [LARGE SCALE GENOMIC DNA]</scope>
    <source>
        <strain evidence="2 3">FW300-N2E3</strain>
    </source>
</reference>
<feature type="domain" description="RmlD-like substrate binding" evidence="1">
    <location>
        <begin position="9"/>
        <end position="51"/>
    </location>
</feature>
<dbReference type="Pfam" id="PF04321">
    <property type="entry name" value="RmlD_sub_bind"/>
    <property type="match status" value="1"/>
</dbReference>
<protein>
    <recommendedName>
        <fullName evidence="1">RmlD-like substrate binding domain-containing protein</fullName>
    </recommendedName>
</protein>
<name>A0A0N9VJ46_PSEFL</name>
<dbReference type="Gene3D" id="3.90.25.10">
    <property type="entry name" value="UDP-galactose 4-epimerase, domain 1"/>
    <property type="match status" value="1"/>
</dbReference>
<dbReference type="EMBL" id="CP012830">
    <property type="protein sequence ID" value="ALH99880.1"/>
    <property type="molecule type" value="Genomic_DNA"/>
</dbReference>
<organism evidence="2 3">
    <name type="scientific">Pseudomonas fluorescens</name>
    <dbReference type="NCBI Taxonomy" id="294"/>
    <lineage>
        <taxon>Bacteria</taxon>
        <taxon>Pseudomonadati</taxon>
        <taxon>Pseudomonadota</taxon>
        <taxon>Gammaproteobacteria</taxon>
        <taxon>Pseudomonadales</taxon>
        <taxon>Pseudomonadaceae</taxon>
        <taxon>Pseudomonas</taxon>
    </lineage>
</organism>
<evidence type="ECO:0000313" key="2">
    <source>
        <dbReference type="EMBL" id="ALH99880.1"/>
    </source>
</evidence>
<dbReference type="AlphaFoldDB" id="A0A0N9VJ46"/>
<dbReference type="SUPFAM" id="SSF51735">
    <property type="entry name" value="NAD(P)-binding Rossmann-fold domains"/>
    <property type="match status" value="1"/>
</dbReference>
<dbReference type="Proteomes" id="UP000066487">
    <property type="component" value="Chromosome"/>
</dbReference>
<evidence type="ECO:0000259" key="1">
    <source>
        <dbReference type="Pfam" id="PF04321"/>
    </source>
</evidence>